<keyword evidence="2" id="KW-1185">Reference proteome</keyword>
<organism evidence="1 2">
    <name type="scientific">Chlorella vulgaris</name>
    <name type="common">Green alga</name>
    <dbReference type="NCBI Taxonomy" id="3077"/>
    <lineage>
        <taxon>Eukaryota</taxon>
        <taxon>Viridiplantae</taxon>
        <taxon>Chlorophyta</taxon>
        <taxon>core chlorophytes</taxon>
        <taxon>Trebouxiophyceae</taxon>
        <taxon>Chlorellales</taxon>
        <taxon>Chlorellaceae</taxon>
        <taxon>Chlorella clade</taxon>
        <taxon>Chlorella</taxon>
    </lineage>
</organism>
<dbReference type="Proteomes" id="UP001055712">
    <property type="component" value="Unassembled WGS sequence"/>
</dbReference>
<gene>
    <name evidence="1" type="ORF">D9Q98_004062</name>
</gene>
<evidence type="ECO:0000313" key="2">
    <source>
        <dbReference type="Proteomes" id="UP001055712"/>
    </source>
</evidence>
<comment type="caution">
    <text evidence="1">The sequence shown here is derived from an EMBL/GenBank/DDBJ whole genome shotgun (WGS) entry which is preliminary data.</text>
</comment>
<accession>A0A9D4TRD2</accession>
<reference evidence="1" key="2">
    <citation type="submission" date="2020-11" db="EMBL/GenBank/DDBJ databases">
        <authorList>
            <person name="Cecchin M."/>
            <person name="Marcolungo L."/>
            <person name="Rossato M."/>
            <person name="Girolomoni L."/>
            <person name="Cosentino E."/>
            <person name="Cuine S."/>
            <person name="Li-Beisson Y."/>
            <person name="Delledonne M."/>
            <person name="Ballottari M."/>
        </authorList>
    </citation>
    <scope>NUCLEOTIDE SEQUENCE</scope>
    <source>
        <strain evidence="1">211/11P</strain>
        <tissue evidence="1">Whole cell</tissue>
    </source>
</reference>
<dbReference type="EMBL" id="SIDB01000005">
    <property type="protein sequence ID" value="KAI3432513.1"/>
    <property type="molecule type" value="Genomic_DNA"/>
</dbReference>
<reference evidence="1" key="1">
    <citation type="journal article" date="2019" name="Plant J.">
        <title>Chlorella vulgaris genome assembly and annotation reveals the molecular basis for metabolic acclimation to high light conditions.</title>
        <authorList>
            <person name="Cecchin M."/>
            <person name="Marcolungo L."/>
            <person name="Rossato M."/>
            <person name="Girolomoni L."/>
            <person name="Cosentino E."/>
            <person name="Cuine S."/>
            <person name="Li-Beisson Y."/>
            <person name="Delledonne M."/>
            <person name="Ballottari M."/>
        </authorList>
    </citation>
    <scope>NUCLEOTIDE SEQUENCE</scope>
    <source>
        <strain evidence="1">211/11P</strain>
    </source>
</reference>
<sequence>MATQSTFVRTLSDVLTGAKQAHQVAEVLVRAAVAETLAKVCADYPLDYVTLLRRYEQDVVSVCCSACVTAGFQQCEASTKSRSRRRCTRRAVLGGYCGLHTHQWTDRVQQAKRVEAYTAKLSKKTAKATKVPMAQPDVRALL</sequence>
<proteinExistence type="predicted"/>
<name>A0A9D4TRD2_CHLVU</name>
<dbReference type="AlphaFoldDB" id="A0A9D4TRD2"/>
<evidence type="ECO:0000313" key="1">
    <source>
        <dbReference type="EMBL" id="KAI3432513.1"/>
    </source>
</evidence>
<protein>
    <submittedName>
        <fullName evidence="1">Uncharacterized protein</fullName>
    </submittedName>
</protein>